<evidence type="ECO:0000313" key="3">
    <source>
        <dbReference type="Proteomes" id="UP000580250"/>
    </source>
</evidence>
<reference evidence="2 3" key="1">
    <citation type="submission" date="2020-08" db="EMBL/GenBank/DDBJ databases">
        <authorList>
            <person name="Koutsovoulos G."/>
            <person name="Danchin GJ E."/>
        </authorList>
    </citation>
    <scope>NUCLEOTIDE SEQUENCE [LARGE SCALE GENOMIC DNA]</scope>
</reference>
<organism evidence="2 3">
    <name type="scientific">Meloidogyne enterolobii</name>
    <name type="common">Root-knot nematode worm</name>
    <name type="synonym">Meloidogyne mayaguensis</name>
    <dbReference type="NCBI Taxonomy" id="390850"/>
    <lineage>
        <taxon>Eukaryota</taxon>
        <taxon>Metazoa</taxon>
        <taxon>Ecdysozoa</taxon>
        <taxon>Nematoda</taxon>
        <taxon>Chromadorea</taxon>
        <taxon>Rhabditida</taxon>
        <taxon>Tylenchina</taxon>
        <taxon>Tylenchomorpha</taxon>
        <taxon>Tylenchoidea</taxon>
        <taxon>Meloidogynidae</taxon>
        <taxon>Meloidogyninae</taxon>
        <taxon>Meloidogyne</taxon>
    </lineage>
</organism>
<dbReference type="Proteomes" id="UP000580250">
    <property type="component" value="Unassembled WGS sequence"/>
</dbReference>
<feature type="region of interest" description="Disordered" evidence="1">
    <location>
        <begin position="1"/>
        <end position="22"/>
    </location>
</feature>
<protein>
    <submittedName>
        <fullName evidence="2">Uncharacterized protein</fullName>
    </submittedName>
</protein>
<evidence type="ECO:0000256" key="1">
    <source>
        <dbReference type="SAM" id="MobiDB-lite"/>
    </source>
</evidence>
<feature type="region of interest" description="Disordered" evidence="1">
    <location>
        <begin position="36"/>
        <end position="56"/>
    </location>
</feature>
<comment type="caution">
    <text evidence="2">The sequence shown here is derived from an EMBL/GenBank/DDBJ whole genome shotgun (WGS) entry which is preliminary data.</text>
</comment>
<dbReference type="OrthoDB" id="10492958at2759"/>
<feature type="compositionally biased region" description="Basic residues" evidence="1">
    <location>
        <begin position="1"/>
        <end position="11"/>
    </location>
</feature>
<proteinExistence type="predicted"/>
<sequence length="78" mass="9308">MYRLNNRRKTLPQRLSSNSPMTMRELERIALLRRNRGSSRSSYGGGSVTTTSFNDSKKWKNYGKFEVRKFVFKKWKNK</sequence>
<dbReference type="AlphaFoldDB" id="A0A6V7VDR2"/>
<evidence type="ECO:0000313" key="2">
    <source>
        <dbReference type="EMBL" id="CAD2172464.1"/>
    </source>
</evidence>
<accession>A0A6V7VDR2</accession>
<name>A0A6V7VDR2_MELEN</name>
<gene>
    <name evidence="2" type="ORF">MENT_LOCUS24017</name>
</gene>
<dbReference type="EMBL" id="CAJEWN010000200">
    <property type="protein sequence ID" value="CAD2172464.1"/>
    <property type="molecule type" value="Genomic_DNA"/>
</dbReference>